<keyword evidence="3" id="KW-1185">Reference proteome</keyword>
<evidence type="ECO:0000259" key="1">
    <source>
        <dbReference type="Pfam" id="PF14560"/>
    </source>
</evidence>
<proteinExistence type="predicted"/>
<organism evidence="2 3">
    <name type="scientific">Bos mutus</name>
    <name type="common">wild yak</name>
    <dbReference type="NCBI Taxonomy" id="72004"/>
    <lineage>
        <taxon>Eukaryota</taxon>
        <taxon>Metazoa</taxon>
        <taxon>Chordata</taxon>
        <taxon>Craniata</taxon>
        <taxon>Vertebrata</taxon>
        <taxon>Euteleostomi</taxon>
        <taxon>Mammalia</taxon>
        <taxon>Eutheria</taxon>
        <taxon>Laurasiatheria</taxon>
        <taxon>Artiodactyla</taxon>
        <taxon>Ruminantia</taxon>
        <taxon>Pecora</taxon>
        <taxon>Bovidae</taxon>
        <taxon>Bovinae</taxon>
        <taxon>Bos</taxon>
    </lineage>
</organism>
<comment type="caution">
    <text evidence="2">The sequence shown here is derived from an EMBL/GenBank/DDBJ whole genome shotgun (WGS) entry which is preliminary data.</text>
</comment>
<dbReference type="EMBL" id="VBQZ03000004">
    <property type="protein sequence ID" value="MXQ80245.1"/>
    <property type="molecule type" value="Genomic_DNA"/>
</dbReference>
<dbReference type="SUPFAM" id="SSF54236">
    <property type="entry name" value="Ubiquitin-like"/>
    <property type="match status" value="1"/>
</dbReference>
<dbReference type="AlphaFoldDB" id="A0A6B0QRN4"/>
<dbReference type="Pfam" id="PF14560">
    <property type="entry name" value="Ubiquitin_2"/>
    <property type="match status" value="1"/>
</dbReference>
<dbReference type="Proteomes" id="UP000322234">
    <property type="component" value="Unassembled WGS sequence"/>
</dbReference>
<feature type="domain" description="Ubiquitin-like" evidence="1">
    <location>
        <begin position="3"/>
        <end position="41"/>
    </location>
</feature>
<reference evidence="2" key="1">
    <citation type="submission" date="2019-10" db="EMBL/GenBank/DDBJ databases">
        <title>The sequence and de novo assembly of the wild yak genome.</title>
        <authorList>
            <person name="Liu Y."/>
        </authorList>
    </citation>
    <scope>NUCLEOTIDE SEQUENCE [LARGE SCALE GENOMIC DNA]</scope>
    <source>
        <strain evidence="2">WY2019</strain>
    </source>
</reference>
<dbReference type="InterPro" id="IPR000626">
    <property type="entry name" value="Ubiquitin-like_dom"/>
</dbReference>
<name>A0A6B0QRN4_9CETA</name>
<sequence>MDLFYCQFYDKFCCKLDQDDALLGSYPIDDSCRIHVIDHSGACLGEYEDISKVEKYEISQEAYEQRQDAIRSFLKRNKLG</sequence>
<gene>
    <name evidence="2" type="ORF">E5288_WYG006292</name>
</gene>
<protein>
    <recommendedName>
        <fullName evidence="1">Ubiquitin-like domain-containing protein</fullName>
    </recommendedName>
</protein>
<dbReference type="Gene3D" id="3.10.20.90">
    <property type="entry name" value="Phosphatidylinositol 3-kinase Catalytic Subunit, Chain A, domain 1"/>
    <property type="match status" value="1"/>
</dbReference>
<dbReference type="InterPro" id="IPR029071">
    <property type="entry name" value="Ubiquitin-like_domsf"/>
</dbReference>
<evidence type="ECO:0000313" key="2">
    <source>
        <dbReference type="EMBL" id="MXQ80245.1"/>
    </source>
</evidence>
<accession>A0A6B0QRN4</accession>
<evidence type="ECO:0000313" key="3">
    <source>
        <dbReference type="Proteomes" id="UP000322234"/>
    </source>
</evidence>